<keyword evidence="3" id="KW-1185">Reference proteome</keyword>
<evidence type="ECO:0000256" key="1">
    <source>
        <dbReference type="SAM" id="MobiDB-lite"/>
    </source>
</evidence>
<reference evidence="2" key="2">
    <citation type="submission" date="2021-03" db="UniProtKB">
        <authorList>
            <consortium name="EnsemblPlants"/>
        </authorList>
    </citation>
    <scope>IDENTIFICATION</scope>
</reference>
<protein>
    <submittedName>
        <fullName evidence="2">Uncharacterized protein</fullName>
    </submittedName>
</protein>
<feature type="compositionally biased region" description="Pro residues" evidence="1">
    <location>
        <begin position="301"/>
        <end position="322"/>
    </location>
</feature>
<dbReference type="GO" id="GO:0055028">
    <property type="term" value="C:cortical microtubule"/>
    <property type="evidence" value="ECO:0007669"/>
    <property type="project" value="TreeGrafter"/>
</dbReference>
<dbReference type="AlphaFoldDB" id="A0A803PK02"/>
<feature type="compositionally biased region" description="Polar residues" evidence="1">
    <location>
        <begin position="169"/>
        <end position="189"/>
    </location>
</feature>
<accession>A0A803PK02</accession>
<dbReference type="EMBL" id="UZAU01000492">
    <property type="status" value="NOT_ANNOTATED_CDS"/>
    <property type="molecule type" value="Genomic_DNA"/>
</dbReference>
<feature type="compositionally biased region" description="Polar residues" evidence="1">
    <location>
        <begin position="356"/>
        <end position="366"/>
    </location>
</feature>
<accession>A0A803PK01</accession>
<dbReference type="EnsemblPlants" id="evm.model.05.1098">
    <property type="protein sequence ID" value="cds.evm.model.05.1098"/>
    <property type="gene ID" value="evm.TU.05.1098"/>
</dbReference>
<proteinExistence type="predicted"/>
<dbReference type="Gramene" id="evm.model.05.1098">
    <property type="protein sequence ID" value="cds.evm.model.05.1098"/>
    <property type="gene ID" value="evm.TU.05.1098"/>
</dbReference>
<feature type="compositionally biased region" description="Low complexity" evidence="1">
    <location>
        <begin position="239"/>
        <end position="300"/>
    </location>
</feature>
<evidence type="ECO:0000313" key="2">
    <source>
        <dbReference type="EnsemblPlants" id="cds.evm.model.05.1098.1.5bd9b13a"/>
    </source>
</evidence>
<gene>
    <name evidence="2" type="primary">LOC115716388</name>
</gene>
<feature type="region of interest" description="Disordered" evidence="1">
    <location>
        <begin position="104"/>
        <end position="366"/>
    </location>
</feature>
<dbReference type="Gramene" id="evm.model.05.1098.1.5bd9b13a">
    <property type="protein sequence ID" value="cds.evm.model.05.1098.1.5bd9b13a"/>
    <property type="gene ID" value="evm.TU.05.1098"/>
</dbReference>
<sequence>MMMNRRDSFIGGRNNIPLLAQHRRGQSLNLAGNKADAVDENLDLFSKNRRSLSVTSSDESSDVSVKLGKLSVGSAKVSRSGIDDLLSSTDGGKHDYDWLLTPPGTPTIFPTSESSESKPTVAATRSSSLARSSSTTKASRLSASQAENSHHSRPARSSSVTRSSTSTSMYGNYSSNRSGSILNTSSASVSSYTRPSSPITRSTSSARPSTPGRTSISRPSTPSRARPTLSNSSAEKSRSVQSSRPSTPSSRPQIPANLSSPVVRSNSRPSTPTRRNPAPSISPAASPSLSAARVLSNGRNPNPPSRPSSPGPRVRPPQPVIPPDFSHDTPPNLRTTLPADRPVSAGRSRPGATVSAKGNSDTTAATNISRRHSSPIVTRGRLSEPTGRVVNMEMDTILMLKLGRAPIFQIRQ</sequence>
<reference evidence="2 3" key="1">
    <citation type="submission" date="2018-11" db="EMBL/GenBank/DDBJ databases">
        <authorList>
            <person name="Grassa J C."/>
        </authorList>
    </citation>
    <scope>NUCLEOTIDE SEQUENCE [LARGE SCALE GENOMIC DNA]</scope>
</reference>
<dbReference type="PANTHER" id="PTHR31949:SF2">
    <property type="entry name" value="OS05G0480600 PROTEIN"/>
    <property type="match status" value="1"/>
</dbReference>
<organism evidence="2 3">
    <name type="scientific">Cannabis sativa</name>
    <name type="common">Hemp</name>
    <name type="synonym">Marijuana</name>
    <dbReference type="NCBI Taxonomy" id="3483"/>
    <lineage>
        <taxon>Eukaryota</taxon>
        <taxon>Viridiplantae</taxon>
        <taxon>Streptophyta</taxon>
        <taxon>Embryophyta</taxon>
        <taxon>Tracheophyta</taxon>
        <taxon>Spermatophyta</taxon>
        <taxon>Magnoliopsida</taxon>
        <taxon>eudicotyledons</taxon>
        <taxon>Gunneridae</taxon>
        <taxon>Pentapetalae</taxon>
        <taxon>rosids</taxon>
        <taxon>fabids</taxon>
        <taxon>Rosales</taxon>
        <taxon>Cannabaceae</taxon>
        <taxon>Cannabis</taxon>
    </lineage>
</organism>
<evidence type="ECO:0000313" key="3">
    <source>
        <dbReference type="Proteomes" id="UP000596661"/>
    </source>
</evidence>
<dbReference type="PANTHER" id="PTHR31949">
    <property type="entry name" value="GASTRIC MUCIN-LIKE PROTEIN"/>
    <property type="match status" value="1"/>
</dbReference>
<feature type="compositionally biased region" description="Low complexity" evidence="1">
    <location>
        <begin position="122"/>
        <end position="144"/>
    </location>
</feature>
<feature type="compositionally biased region" description="Low complexity" evidence="1">
    <location>
        <begin position="190"/>
        <end position="228"/>
    </location>
</feature>
<feature type="compositionally biased region" description="Low complexity" evidence="1">
    <location>
        <begin position="155"/>
        <end position="168"/>
    </location>
</feature>
<dbReference type="Proteomes" id="UP000596661">
    <property type="component" value="Chromosome 5"/>
</dbReference>
<dbReference type="EnsemblPlants" id="evm.model.05.1098.1.5bd9b13a">
    <property type="protein sequence ID" value="cds.evm.model.05.1098.1.5bd9b13a"/>
    <property type="gene ID" value="evm.TU.05.1098"/>
</dbReference>
<name>A0A803PK02_CANSA</name>
<feature type="compositionally biased region" description="Polar residues" evidence="1">
    <location>
        <begin position="108"/>
        <end position="118"/>
    </location>
</feature>
<dbReference type="GO" id="GO:0043622">
    <property type="term" value="P:cortical microtubule organization"/>
    <property type="evidence" value="ECO:0007669"/>
    <property type="project" value="TreeGrafter"/>
</dbReference>